<evidence type="ECO:0000256" key="9">
    <source>
        <dbReference type="ARBA" id="ARBA00023157"/>
    </source>
</evidence>
<reference evidence="17" key="1">
    <citation type="submission" date="2023-08" db="EMBL/GenBank/DDBJ databases">
        <authorList>
            <person name="Alioto T."/>
            <person name="Alioto T."/>
            <person name="Gomez Garrido J."/>
        </authorList>
    </citation>
    <scope>NUCLEOTIDE SEQUENCE</scope>
</reference>
<dbReference type="EMBL" id="OY660877">
    <property type="protein sequence ID" value="CAJ1073210.1"/>
    <property type="molecule type" value="Genomic_DNA"/>
</dbReference>
<dbReference type="Gene3D" id="3.40.30.10">
    <property type="entry name" value="Glutaredoxin"/>
    <property type="match status" value="1"/>
</dbReference>
<sequence>MRTTRMTTTTTTTPPLLLLLSVLLLVSVSAFVEELDDSFMETRAADDIWLIKFYAPWCSFCKQLDPVWHQVGSELKSLGSPVNVGKSDATASSGLAKEFRVRGYPAILMLKKDVKYNYQGPRTKDGILDFANRVAGPLVRSLSSPKLFQHAMSRHDVMIVYVGATSPLKGNFTSAAEELIVHSYFFSAPRDVLPKEVSLPSLPAVLVFKDGTYSTFNEEVDGDLKTWINRERFPNFLKIDSFTLYAMGETEKFVLLALVKKGLCEKSLRFKNLVEKLATELRETYNRFFYFGFMEDSDYIRGLVMDDVIIPSFIVVNLSNDGYFLPLVAVETEHHLQEFLDGVLTGSIQAQGGNGAIQRVRRFIYDTKTTLQPVFSQAPLLFCFLVSLPLCLVTLFCYLCLKKRPSAYDDEDDDNGDGVLLAPSVGRRKKLTEKKID</sequence>
<proteinExistence type="predicted"/>
<evidence type="ECO:0000256" key="10">
    <source>
        <dbReference type="ARBA" id="ARBA00023180"/>
    </source>
</evidence>
<comment type="function">
    <text evidence="13">Probable disulfide isomerase, which participates in the folding of proteins containing disulfide bonds. May act as a dithiol oxidase. Acts as a regulator of endoplasmic reticulum-mitochondria contact sites via its ability to regulate redox signals.</text>
</comment>
<organism evidence="17 18">
    <name type="scientific">Xyrichtys novacula</name>
    <name type="common">Pearly razorfish</name>
    <name type="synonym">Hemipteronotus novacula</name>
    <dbReference type="NCBI Taxonomy" id="13765"/>
    <lineage>
        <taxon>Eukaryota</taxon>
        <taxon>Metazoa</taxon>
        <taxon>Chordata</taxon>
        <taxon>Craniata</taxon>
        <taxon>Vertebrata</taxon>
        <taxon>Euteleostomi</taxon>
        <taxon>Actinopterygii</taxon>
        <taxon>Neopterygii</taxon>
        <taxon>Teleostei</taxon>
        <taxon>Neoteleostei</taxon>
        <taxon>Acanthomorphata</taxon>
        <taxon>Eupercaria</taxon>
        <taxon>Labriformes</taxon>
        <taxon>Labridae</taxon>
        <taxon>Xyrichtys</taxon>
    </lineage>
</organism>
<keyword evidence="8 14" id="KW-0472">Membrane</keyword>
<dbReference type="GO" id="GO:0009986">
    <property type="term" value="C:cell surface"/>
    <property type="evidence" value="ECO:0007669"/>
    <property type="project" value="TreeGrafter"/>
</dbReference>
<evidence type="ECO:0000256" key="3">
    <source>
        <dbReference type="ARBA" id="ARBA00012723"/>
    </source>
</evidence>
<keyword evidence="10" id="KW-0325">Glycoprotein</keyword>
<dbReference type="GO" id="GO:0005789">
    <property type="term" value="C:endoplasmic reticulum membrane"/>
    <property type="evidence" value="ECO:0007669"/>
    <property type="project" value="UniProtKB-SubCell"/>
</dbReference>
<evidence type="ECO:0000256" key="12">
    <source>
        <dbReference type="ARBA" id="ARBA00023284"/>
    </source>
</evidence>
<comment type="subcellular location">
    <subcellularLocation>
        <location evidence="2">Endoplasmic reticulum membrane</location>
        <topology evidence="2">Single-pass membrane protein</topology>
    </subcellularLocation>
</comment>
<keyword evidence="6" id="KW-0256">Endoplasmic reticulum</keyword>
<evidence type="ECO:0000256" key="4">
    <source>
        <dbReference type="ARBA" id="ARBA00022692"/>
    </source>
</evidence>
<dbReference type="Pfam" id="PF00085">
    <property type="entry name" value="Thioredoxin"/>
    <property type="match status" value="1"/>
</dbReference>
<evidence type="ECO:0000256" key="7">
    <source>
        <dbReference type="ARBA" id="ARBA00022989"/>
    </source>
</evidence>
<evidence type="ECO:0000256" key="1">
    <source>
        <dbReference type="ARBA" id="ARBA00001182"/>
    </source>
</evidence>
<evidence type="ECO:0000256" key="13">
    <source>
        <dbReference type="ARBA" id="ARBA00045246"/>
    </source>
</evidence>
<dbReference type="PROSITE" id="PS51352">
    <property type="entry name" value="THIOREDOXIN_2"/>
    <property type="match status" value="1"/>
</dbReference>
<keyword evidence="9" id="KW-1015">Disulfide bond</keyword>
<dbReference type="InterPro" id="IPR013766">
    <property type="entry name" value="Thioredoxin_domain"/>
</dbReference>
<evidence type="ECO:0000256" key="6">
    <source>
        <dbReference type="ARBA" id="ARBA00022824"/>
    </source>
</evidence>
<evidence type="ECO:0000256" key="14">
    <source>
        <dbReference type="SAM" id="Phobius"/>
    </source>
</evidence>
<comment type="catalytic activity">
    <reaction evidence="1">
        <text>Catalyzes the rearrangement of -S-S- bonds in proteins.</text>
        <dbReference type="EC" id="5.3.4.1"/>
    </reaction>
</comment>
<evidence type="ECO:0000256" key="8">
    <source>
        <dbReference type="ARBA" id="ARBA00023136"/>
    </source>
</evidence>
<evidence type="ECO:0000313" key="18">
    <source>
        <dbReference type="Proteomes" id="UP001178508"/>
    </source>
</evidence>
<feature type="domain" description="Thioredoxin" evidence="16">
    <location>
        <begin position="17"/>
        <end position="136"/>
    </location>
</feature>
<evidence type="ECO:0000313" key="17">
    <source>
        <dbReference type="EMBL" id="CAJ1073210.1"/>
    </source>
</evidence>
<gene>
    <name evidence="17" type="ORF">XNOV1_A022231</name>
</gene>
<keyword evidence="18" id="KW-1185">Reference proteome</keyword>
<keyword evidence="4 14" id="KW-0812">Transmembrane</keyword>
<dbReference type="FunFam" id="3.40.30.10:FF:000121">
    <property type="entry name" value="protein disulfide-isomerase TMX3 isoform X1"/>
    <property type="match status" value="1"/>
</dbReference>
<name>A0AAV1GJ65_XYRNO</name>
<evidence type="ECO:0000256" key="5">
    <source>
        <dbReference type="ARBA" id="ARBA00022729"/>
    </source>
</evidence>
<protein>
    <recommendedName>
        <fullName evidence="3">protein disulfide-isomerase</fullName>
        <ecNumber evidence="3">5.3.4.1</ecNumber>
    </recommendedName>
</protein>
<dbReference type="EC" id="5.3.4.1" evidence="3"/>
<feature type="chain" id="PRO_5043852687" description="protein disulfide-isomerase" evidence="15">
    <location>
        <begin position="31"/>
        <end position="437"/>
    </location>
</feature>
<dbReference type="InterPro" id="IPR036249">
    <property type="entry name" value="Thioredoxin-like_sf"/>
</dbReference>
<dbReference type="GO" id="GO:0003756">
    <property type="term" value="F:protein disulfide isomerase activity"/>
    <property type="evidence" value="ECO:0007669"/>
    <property type="project" value="UniProtKB-EC"/>
</dbReference>
<dbReference type="Pfam" id="PF13848">
    <property type="entry name" value="Thioredoxin_6"/>
    <property type="match status" value="1"/>
</dbReference>
<accession>A0AAV1GJ65</accession>
<dbReference type="InterPro" id="IPR052250">
    <property type="entry name" value="PDI_TMX3"/>
</dbReference>
<keyword evidence="12" id="KW-0676">Redox-active center</keyword>
<keyword evidence="7 14" id="KW-1133">Transmembrane helix</keyword>
<dbReference type="AlphaFoldDB" id="A0AAV1GJ65"/>
<evidence type="ECO:0000256" key="15">
    <source>
        <dbReference type="SAM" id="SignalP"/>
    </source>
</evidence>
<dbReference type="PANTHER" id="PTHR46426">
    <property type="entry name" value="PROTEIN DISULFIDE-ISOMERASE TMX3"/>
    <property type="match status" value="1"/>
</dbReference>
<keyword evidence="5 15" id="KW-0732">Signal</keyword>
<keyword evidence="11" id="KW-0413">Isomerase</keyword>
<feature type="signal peptide" evidence="15">
    <location>
        <begin position="1"/>
        <end position="30"/>
    </location>
</feature>
<dbReference type="Proteomes" id="UP001178508">
    <property type="component" value="Chromosome 14"/>
</dbReference>
<evidence type="ECO:0000259" key="16">
    <source>
        <dbReference type="PROSITE" id="PS51352"/>
    </source>
</evidence>
<dbReference type="SUPFAM" id="SSF52833">
    <property type="entry name" value="Thioredoxin-like"/>
    <property type="match status" value="1"/>
</dbReference>
<dbReference type="PANTHER" id="PTHR46426:SF1">
    <property type="entry name" value="PROTEIN DISULFIDE-ISOMERASE TMX3"/>
    <property type="match status" value="1"/>
</dbReference>
<feature type="transmembrane region" description="Helical" evidence="14">
    <location>
        <begin position="378"/>
        <end position="401"/>
    </location>
</feature>
<evidence type="ECO:0000256" key="2">
    <source>
        <dbReference type="ARBA" id="ARBA00004389"/>
    </source>
</evidence>
<evidence type="ECO:0000256" key="11">
    <source>
        <dbReference type="ARBA" id="ARBA00023235"/>
    </source>
</evidence>